<feature type="domain" description="Mut7-C RNAse" evidence="1">
    <location>
        <begin position="100"/>
        <end position="238"/>
    </location>
</feature>
<dbReference type="InterPro" id="IPR002782">
    <property type="entry name" value="Mut7-C_RNAse_dom"/>
</dbReference>
<comment type="caution">
    <text evidence="3">The sequence shown here is derived from an EMBL/GenBank/DDBJ whole genome shotgun (WGS) entry which is preliminary data.</text>
</comment>
<dbReference type="InterPro" id="IPR027798">
    <property type="entry name" value="Ub_Mut7C"/>
</dbReference>
<accession>A0A5S5CRM1</accession>
<reference evidence="3 4" key="1">
    <citation type="submission" date="2019-07" db="EMBL/GenBank/DDBJ databases">
        <title>Genomic Encyclopedia of Archaeal and Bacterial Type Strains, Phase II (KMG-II): from individual species to whole genera.</title>
        <authorList>
            <person name="Goeker M."/>
        </authorList>
    </citation>
    <scope>NUCLEOTIDE SEQUENCE [LARGE SCALE GENOMIC DNA]</scope>
    <source>
        <strain evidence="3 4">DSM 46842</strain>
    </source>
</reference>
<evidence type="ECO:0000313" key="3">
    <source>
        <dbReference type="EMBL" id="TYP86537.1"/>
    </source>
</evidence>
<name>A0A5S5CRM1_9ACTN</name>
<evidence type="ECO:0008006" key="5">
    <source>
        <dbReference type="Google" id="ProtNLM"/>
    </source>
</evidence>
<proteinExistence type="predicted"/>
<evidence type="ECO:0000259" key="1">
    <source>
        <dbReference type="Pfam" id="PF01927"/>
    </source>
</evidence>
<dbReference type="Pfam" id="PF01927">
    <property type="entry name" value="Mut7-C"/>
    <property type="match status" value="1"/>
</dbReference>
<organism evidence="3 4">
    <name type="scientific">Blastococcus xanthinilyticus</name>
    <dbReference type="NCBI Taxonomy" id="1564164"/>
    <lineage>
        <taxon>Bacteria</taxon>
        <taxon>Bacillati</taxon>
        <taxon>Actinomycetota</taxon>
        <taxon>Actinomycetes</taxon>
        <taxon>Geodermatophilales</taxon>
        <taxon>Geodermatophilaceae</taxon>
        <taxon>Blastococcus</taxon>
    </lineage>
</organism>
<gene>
    <name evidence="3" type="ORF">BD833_109142</name>
</gene>
<sequence>MGAPRDVPAPDVPGAVTVALPPALRFLLPPRDRADGMRRLRFDPDATLGHLVRAAGVPPTEIGAVRLDGQPAPLTARARPGSTVALEEVARPEPAPDGGYLLDVGLGTLARRLRLLGLDAAWSNRAEDADLVTRADEEDRVLLTQDRGLLMRRALARGALVRGAGTDDQLTDVLDRFAPELAPLTRCPACGGVVRPVPTAEVAPLLEPGTLRSHAEFSRCVSCGQVYWRGAHAGRIDALVAAARSAAGRRG</sequence>
<dbReference type="RefSeq" id="WP_166533902.1">
    <property type="nucleotide sequence ID" value="NZ_VNHW01000009.1"/>
</dbReference>
<dbReference type="PANTHER" id="PTHR39081">
    <property type="entry name" value="MUT7-C DOMAIN-CONTAINING PROTEIN"/>
    <property type="match status" value="1"/>
</dbReference>
<keyword evidence="4" id="KW-1185">Reference proteome</keyword>
<dbReference type="Proteomes" id="UP000322499">
    <property type="component" value="Unassembled WGS sequence"/>
</dbReference>
<feature type="domain" description="Ubiquitin Mut7-C" evidence="2">
    <location>
        <begin position="16"/>
        <end position="85"/>
    </location>
</feature>
<dbReference type="EMBL" id="VNHW01000009">
    <property type="protein sequence ID" value="TYP86537.1"/>
    <property type="molecule type" value="Genomic_DNA"/>
</dbReference>
<dbReference type="AlphaFoldDB" id="A0A5S5CRM1"/>
<evidence type="ECO:0000313" key="4">
    <source>
        <dbReference type="Proteomes" id="UP000322499"/>
    </source>
</evidence>
<evidence type="ECO:0000259" key="2">
    <source>
        <dbReference type="Pfam" id="PF14451"/>
    </source>
</evidence>
<dbReference type="Pfam" id="PF14451">
    <property type="entry name" value="Ub-Mut7C"/>
    <property type="match status" value="1"/>
</dbReference>
<protein>
    <recommendedName>
        <fullName evidence="5">Mut7-C ubiquitin/RNAse domain-containing protein</fullName>
    </recommendedName>
</protein>
<dbReference type="PANTHER" id="PTHR39081:SF1">
    <property type="entry name" value="MUT7-C RNASE DOMAIN-CONTAINING PROTEIN"/>
    <property type="match status" value="1"/>
</dbReference>